<evidence type="ECO:0000256" key="1">
    <source>
        <dbReference type="SAM" id="MobiDB-lite"/>
    </source>
</evidence>
<dbReference type="Ensembl" id="ENSLLET00000029578.1">
    <property type="protein sequence ID" value="ENSLLEP00000028468.1"/>
    <property type="gene ID" value="ENSLLEG00000018099.1"/>
</dbReference>
<name>A0A8C5PWV4_9ANUR</name>
<evidence type="ECO:0000313" key="3">
    <source>
        <dbReference type="Proteomes" id="UP000694569"/>
    </source>
</evidence>
<evidence type="ECO:0000313" key="2">
    <source>
        <dbReference type="Ensembl" id="ENSLLEP00000028468.1"/>
    </source>
</evidence>
<organism evidence="2 3">
    <name type="scientific">Leptobrachium leishanense</name>
    <name type="common">Leishan spiny toad</name>
    <dbReference type="NCBI Taxonomy" id="445787"/>
    <lineage>
        <taxon>Eukaryota</taxon>
        <taxon>Metazoa</taxon>
        <taxon>Chordata</taxon>
        <taxon>Craniata</taxon>
        <taxon>Vertebrata</taxon>
        <taxon>Euteleostomi</taxon>
        <taxon>Amphibia</taxon>
        <taxon>Batrachia</taxon>
        <taxon>Anura</taxon>
        <taxon>Pelobatoidea</taxon>
        <taxon>Megophryidae</taxon>
        <taxon>Leptobrachium</taxon>
    </lineage>
</organism>
<proteinExistence type="predicted"/>
<feature type="region of interest" description="Disordered" evidence="1">
    <location>
        <begin position="249"/>
        <end position="284"/>
    </location>
</feature>
<accession>A0A8C5PWV4</accession>
<reference evidence="2" key="2">
    <citation type="submission" date="2025-09" db="UniProtKB">
        <authorList>
            <consortium name="Ensembl"/>
        </authorList>
    </citation>
    <scope>IDENTIFICATION</scope>
</reference>
<feature type="compositionally biased region" description="Polar residues" evidence="1">
    <location>
        <begin position="265"/>
        <end position="278"/>
    </location>
</feature>
<feature type="compositionally biased region" description="Basic and acidic residues" evidence="1">
    <location>
        <begin position="249"/>
        <end position="264"/>
    </location>
</feature>
<sequence length="327" mass="37261">MILRNQMSAVNPQVVMSVQQRMPFIPSQFEPRLLERDMLPSTDLILPNDSRQVHMASVPAHTGLVANRAFSGTGYSYLQSEPLDFMARRQEHLQKQNMNRMEMEMNAIYQSRDMEKVHRKGFMEMESPFLYHGVTNPLSFRGRQMIPDGHLHPDVLVYRNAVESIHGNTMLKTTSPYPTINNLQRERVRRPGRRTSNPKTADGAMCSSRIQTDSKLNASLVTAEDDKKEEDKEIFVNCDQGKATAELPLEKNSVERHENQDKNNRNTMTNEKSSSCNGSDKELSHTSAAFEDRYLYQPPVHLSAASYSFPVTIDSPMIPGMFSQVYS</sequence>
<dbReference type="OrthoDB" id="9943471at2759"/>
<dbReference type="Proteomes" id="UP000694569">
    <property type="component" value="Unplaced"/>
</dbReference>
<dbReference type="GeneTree" id="ENSGT00940000160075"/>
<dbReference type="AlphaFoldDB" id="A0A8C5PWV4"/>
<reference evidence="2" key="1">
    <citation type="submission" date="2025-08" db="UniProtKB">
        <authorList>
            <consortium name="Ensembl"/>
        </authorList>
    </citation>
    <scope>IDENTIFICATION</scope>
</reference>
<keyword evidence="3" id="KW-1185">Reference proteome</keyword>
<protein>
    <submittedName>
        <fullName evidence="2">Uncharacterized protein</fullName>
    </submittedName>
</protein>